<proteinExistence type="predicted"/>
<dbReference type="EMBL" id="WEID01000057">
    <property type="protein sequence ID" value="KAB8133618.1"/>
    <property type="molecule type" value="Genomic_DNA"/>
</dbReference>
<keyword evidence="1" id="KW-0812">Transmembrane</keyword>
<sequence length="93" mass="10147">MNTDLLIIGGLLLLMGFLVGVKKQTWLLSGFNEKRVSNKDRLAKLVGGFVGIMGVIFIIAGVFSFQSVMILVAILFLGLFGLIIYSNVKLVDQ</sequence>
<dbReference type="RefSeq" id="WP_153403686.1">
    <property type="nucleotide sequence ID" value="NZ_ML762431.1"/>
</dbReference>
<evidence type="ECO:0000256" key="1">
    <source>
        <dbReference type="SAM" id="Phobius"/>
    </source>
</evidence>
<evidence type="ECO:0000313" key="2">
    <source>
        <dbReference type="EMBL" id="KAB8133618.1"/>
    </source>
</evidence>
<dbReference type="AlphaFoldDB" id="A0A7C8GTS2"/>
<organism evidence="2 3">
    <name type="scientific">Gracilibacillus oryzae</name>
    <dbReference type="NCBI Taxonomy" id="1672701"/>
    <lineage>
        <taxon>Bacteria</taxon>
        <taxon>Bacillati</taxon>
        <taxon>Bacillota</taxon>
        <taxon>Bacilli</taxon>
        <taxon>Bacillales</taxon>
        <taxon>Bacillaceae</taxon>
        <taxon>Gracilibacillus</taxon>
    </lineage>
</organism>
<dbReference type="Pfam" id="PF12650">
    <property type="entry name" value="DUF3784"/>
    <property type="match status" value="1"/>
</dbReference>
<dbReference type="InterPro" id="IPR017259">
    <property type="entry name" value="UCP037672"/>
</dbReference>
<feature type="transmembrane region" description="Helical" evidence="1">
    <location>
        <begin position="69"/>
        <end position="88"/>
    </location>
</feature>
<feature type="transmembrane region" description="Helical" evidence="1">
    <location>
        <begin position="6"/>
        <end position="21"/>
    </location>
</feature>
<keyword evidence="1" id="KW-1133">Transmembrane helix</keyword>
<name>A0A7C8GTS2_9BACI</name>
<feature type="transmembrane region" description="Helical" evidence="1">
    <location>
        <begin position="42"/>
        <end position="63"/>
    </location>
</feature>
<comment type="caution">
    <text evidence="2">The sequence shown here is derived from an EMBL/GenBank/DDBJ whole genome shotgun (WGS) entry which is preliminary data.</text>
</comment>
<reference evidence="2 3" key="1">
    <citation type="submission" date="2019-10" db="EMBL/GenBank/DDBJ databases">
        <title>Gracilibacillus sp. nov. isolated from rice seeds.</title>
        <authorList>
            <person name="He S."/>
        </authorList>
    </citation>
    <scope>NUCLEOTIDE SEQUENCE [LARGE SCALE GENOMIC DNA]</scope>
    <source>
        <strain evidence="2 3">TD8</strain>
    </source>
</reference>
<keyword evidence="1" id="KW-0472">Membrane</keyword>
<protein>
    <submittedName>
        <fullName evidence="2">DUF3784 domain-containing protein</fullName>
    </submittedName>
</protein>
<dbReference type="Proteomes" id="UP000480246">
    <property type="component" value="Unassembled WGS sequence"/>
</dbReference>
<evidence type="ECO:0000313" key="3">
    <source>
        <dbReference type="Proteomes" id="UP000480246"/>
    </source>
</evidence>
<accession>A0A7C8GTS2</accession>
<keyword evidence="3" id="KW-1185">Reference proteome</keyword>
<gene>
    <name evidence="2" type="ORF">F9U64_11975</name>
</gene>